<organism evidence="2 3">
    <name type="scientific">Populus deltoides</name>
    <name type="common">Eastern poplar</name>
    <name type="synonym">Eastern cottonwood</name>
    <dbReference type="NCBI Taxonomy" id="3696"/>
    <lineage>
        <taxon>Eukaryota</taxon>
        <taxon>Viridiplantae</taxon>
        <taxon>Streptophyta</taxon>
        <taxon>Embryophyta</taxon>
        <taxon>Tracheophyta</taxon>
        <taxon>Spermatophyta</taxon>
        <taxon>Magnoliopsida</taxon>
        <taxon>eudicotyledons</taxon>
        <taxon>Gunneridae</taxon>
        <taxon>Pentapetalae</taxon>
        <taxon>rosids</taxon>
        <taxon>fabids</taxon>
        <taxon>Malpighiales</taxon>
        <taxon>Salicaceae</taxon>
        <taxon>Saliceae</taxon>
        <taxon>Populus</taxon>
    </lineage>
</organism>
<dbReference type="EMBL" id="JACEGQ020000016">
    <property type="protein sequence ID" value="KAH8485089.1"/>
    <property type="molecule type" value="Genomic_DNA"/>
</dbReference>
<comment type="caution">
    <text evidence="2">The sequence shown here is derived from an EMBL/GenBank/DDBJ whole genome shotgun (WGS) entry which is preliminary data.</text>
</comment>
<evidence type="ECO:0000256" key="1">
    <source>
        <dbReference type="SAM" id="MobiDB-lite"/>
    </source>
</evidence>
<sequence length="121" mass="13538">MFLHLIKELQDHGRNDLANIVRRRGYTVITYLLSNSTESDTDETPNMEKNLVEGLDAINHNADRATEGQDEKVKYSSSSTKVPVVKSNSGNIDFDPENKFGGQICMPIELLVDLSLEEKAL</sequence>
<accession>A0A8T2WUZ7</accession>
<protein>
    <submittedName>
        <fullName evidence="2">Uncharacterized protein</fullName>
    </submittedName>
</protein>
<reference evidence="2" key="1">
    <citation type="journal article" date="2021" name="J. Hered.">
        <title>Genome Assembly of Salicaceae Populus deltoides (Eastern Cottonwood) I-69 Based on Nanopore Sequencing and Hi-C Technologies.</title>
        <authorList>
            <person name="Bai S."/>
            <person name="Wu H."/>
            <person name="Zhang J."/>
            <person name="Pan Z."/>
            <person name="Zhao W."/>
            <person name="Li Z."/>
            <person name="Tong C."/>
        </authorList>
    </citation>
    <scope>NUCLEOTIDE SEQUENCE</scope>
    <source>
        <tissue evidence="2">Leaf</tissue>
    </source>
</reference>
<keyword evidence="3" id="KW-1185">Reference proteome</keyword>
<gene>
    <name evidence="2" type="ORF">H0E87_026745</name>
</gene>
<feature type="region of interest" description="Disordered" evidence="1">
    <location>
        <begin position="61"/>
        <end position="88"/>
    </location>
</feature>
<dbReference type="PANTHER" id="PTHR47434">
    <property type="entry name" value="PROTEIN PTST HOMOLOG 3, CHLOROPLASTIC"/>
    <property type="match status" value="1"/>
</dbReference>
<dbReference type="Proteomes" id="UP000807159">
    <property type="component" value="Chromosome 16"/>
</dbReference>
<evidence type="ECO:0000313" key="3">
    <source>
        <dbReference type="Proteomes" id="UP000807159"/>
    </source>
</evidence>
<proteinExistence type="predicted"/>
<feature type="compositionally biased region" description="Low complexity" evidence="1">
    <location>
        <begin position="75"/>
        <end position="88"/>
    </location>
</feature>
<name>A0A8T2WUZ7_POPDE</name>
<dbReference type="PANTHER" id="PTHR47434:SF2">
    <property type="entry name" value="PROTEIN PTST HOMOLOG 3, CHLOROPLASTIC"/>
    <property type="match status" value="1"/>
</dbReference>
<feature type="compositionally biased region" description="Basic and acidic residues" evidence="1">
    <location>
        <begin position="61"/>
        <end position="74"/>
    </location>
</feature>
<evidence type="ECO:0000313" key="2">
    <source>
        <dbReference type="EMBL" id="KAH8485089.1"/>
    </source>
</evidence>
<dbReference type="AlphaFoldDB" id="A0A8T2WUZ7"/>